<dbReference type="KEGG" id="bbel:109481768"/>
<evidence type="ECO:0000313" key="1">
    <source>
        <dbReference type="Proteomes" id="UP000515135"/>
    </source>
</evidence>
<reference evidence="2" key="1">
    <citation type="submission" date="2025-08" db="UniProtKB">
        <authorList>
            <consortium name="RefSeq"/>
        </authorList>
    </citation>
    <scope>IDENTIFICATION</scope>
    <source>
        <tissue evidence="2">Gonad</tissue>
    </source>
</reference>
<gene>
    <name evidence="2" type="primary">LOC109481768</name>
</gene>
<sequence>MPGDGIRAVFEVPRSRESDECAPRHNKLKVRKDGCTWTSTSSLHHLGSFSLPLHGQYILEEEARGVYLFLEQLGTVELVFRAMWKCRHEDPNPRRLVLQYCGYRDCGV</sequence>
<dbReference type="RefSeq" id="XP_019639919.1">
    <property type="nucleotide sequence ID" value="XM_019784360.1"/>
</dbReference>
<name>A0A6P5A0R9_BRABE</name>
<dbReference type="Proteomes" id="UP000515135">
    <property type="component" value="Unplaced"/>
</dbReference>
<dbReference type="AlphaFoldDB" id="A0A6P5A0R9"/>
<proteinExistence type="predicted"/>
<accession>A0A6P5A0R9</accession>
<protein>
    <submittedName>
        <fullName evidence="2">Uncharacterized protein LOC109481768</fullName>
    </submittedName>
</protein>
<keyword evidence="1" id="KW-1185">Reference proteome</keyword>
<dbReference type="GeneID" id="109481768"/>
<organism evidence="1 2">
    <name type="scientific">Branchiostoma belcheri</name>
    <name type="common">Amphioxus</name>
    <dbReference type="NCBI Taxonomy" id="7741"/>
    <lineage>
        <taxon>Eukaryota</taxon>
        <taxon>Metazoa</taxon>
        <taxon>Chordata</taxon>
        <taxon>Cephalochordata</taxon>
        <taxon>Leptocardii</taxon>
        <taxon>Amphioxiformes</taxon>
        <taxon>Branchiostomatidae</taxon>
        <taxon>Branchiostoma</taxon>
    </lineage>
</organism>
<evidence type="ECO:0000313" key="2">
    <source>
        <dbReference type="RefSeq" id="XP_019639919.1"/>
    </source>
</evidence>